<feature type="transmembrane region" description="Helical" evidence="10">
    <location>
        <begin position="192"/>
        <end position="213"/>
    </location>
</feature>
<keyword evidence="7" id="KW-0869">Chloride channel</keyword>
<evidence type="ECO:0000256" key="1">
    <source>
        <dbReference type="ARBA" id="ARBA00004141"/>
    </source>
</evidence>
<feature type="transmembrane region" description="Helical" evidence="10">
    <location>
        <begin position="333"/>
        <end position="353"/>
    </location>
</feature>
<dbReference type="InterPro" id="IPR050368">
    <property type="entry name" value="ClC-type_chloride_channel"/>
</dbReference>
<evidence type="ECO:0000313" key="12">
    <source>
        <dbReference type="Proteomes" id="UP001139006"/>
    </source>
</evidence>
<dbReference type="Pfam" id="PF00654">
    <property type="entry name" value="Voltage_CLC"/>
    <property type="match status" value="1"/>
</dbReference>
<gene>
    <name evidence="11" type="ORF">LB941_07235</name>
</gene>
<dbReference type="InterPro" id="IPR014743">
    <property type="entry name" value="Cl-channel_core"/>
</dbReference>
<evidence type="ECO:0000256" key="7">
    <source>
        <dbReference type="ARBA" id="ARBA00023173"/>
    </source>
</evidence>
<dbReference type="GO" id="GO:0034707">
    <property type="term" value="C:chloride channel complex"/>
    <property type="evidence" value="ECO:0007669"/>
    <property type="project" value="UniProtKB-KW"/>
</dbReference>
<keyword evidence="8" id="KW-0868">Chloride</keyword>
<keyword evidence="9" id="KW-0407">Ion channel</keyword>
<feature type="transmembrane region" description="Helical" evidence="10">
    <location>
        <begin position="302"/>
        <end position="321"/>
    </location>
</feature>
<evidence type="ECO:0000256" key="2">
    <source>
        <dbReference type="ARBA" id="ARBA00022448"/>
    </source>
</evidence>
<dbReference type="GO" id="GO:0005254">
    <property type="term" value="F:chloride channel activity"/>
    <property type="evidence" value="ECO:0007669"/>
    <property type="project" value="UniProtKB-KW"/>
</dbReference>
<keyword evidence="3 10" id="KW-0812">Transmembrane</keyword>
<dbReference type="RefSeq" id="WP_253360725.1">
    <property type="nucleotide sequence ID" value="NZ_JAIULA010000012.1"/>
</dbReference>
<keyword evidence="5" id="KW-0406">Ion transport</keyword>
<feature type="transmembrane region" description="Helical" evidence="10">
    <location>
        <begin position="54"/>
        <end position="77"/>
    </location>
</feature>
<dbReference type="SUPFAM" id="SSF81340">
    <property type="entry name" value="Clc chloride channel"/>
    <property type="match status" value="1"/>
</dbReference>
<keyword evidence="4 10" id="KW-1133">Transmembrane helix</keyword>
<feature type="transmembrane region" description="Helical" evidence="10">
    <location>
        <begin position="12"/>
        <end position="34"/>
    </location>
</feature>
<comment type="subcellular location">
    <subcellularLocation>
        <location evidence="1">Membrane</location>
        <topology evidence="1">Multi-pass membrane protein</topology>
    </subcellularLocation>
</comment>
<dbReference type="PANTHER" id="PTHR43427:SF6">
    <property type="entry name" value="CHLORIDE CHANNEL PROTEIN CLC-E"/>
    <property type="match status" value="1"/>
</dbReference>
<name>A0A9X2JLP9_9LACO</name>
<dbReference type="Gene3D" id="1.10.3080.10">
    <property type="entry name" value="Clc chloride channel"/>
    <property type="match status" value="1"/>
</dbReference>
<keyword evidence="2" id="KW-0813">Transport</keyword>
<dbReference type="PRINTS" id="PR00762">
    <property type="entry name" value="CLCHANNEL"/>
</dbReference>
<evidence type="ECO:0000313" key="11">
    <source>
        <dbReference type="EMBL" id="MCP0887129.1"/>
    </source>
</evidence>
<evidence type="ECO:0000256" key="6">
    <source>
        <dbReference type="ARBA" id="ARBA00023136"/>
    </source>
</evidence>
<evidence type="ECO:0000256" key="9">
    <source>
        <dbReference type="ARBA" id="ARBA00023303"/>
    </source>
</evidence>
<feature type="transmembrane region" description="Helical" evidence="10">
    <location>
        <begin position="390"/>
        <end position="412"/>
    </location>
</feature>
<evidence type="ECO:0000256" key="4">
    <source>
        <dbReference type="ARBA" id="ARBA00022989"/>
    </source>
</evidence>
<reference evidence="11 12" key="1">
    <citation type="journal article" date="2023" name="Int. J. Syst. Evol. Microbiol.">
        <title>Ligilactobacillus ubinensis sp. nov., a novel species isolated from the wild ferment of a durian fruit (Durio zibethinus).</title>
        <authorList>
            <person name="Heng Y.C."/>
            <person name="Menon N."/>
            <person name="Chen B."/>
            <person name="Loo B.Z.L."/>
            <person name="Wong G.W.J."/>
            <person name="Lim A.C.H."/>
            <person name="Silvaraju S."/>
            <person name="Kittelmann S."/>
        </authorList>
    </citation>
    <scope>NUCLEOTIDE SEQUENCE [LARGE SCALE GENOMIC DNA]</scope>
    <source>
        <strain evidence="11 12">WILCCON 0076</strain>
    </source>
</reference>
<dbReference type="AlphaFoldDB" id="A0A9X2JLP9"/>
<evidence type="ECO:0000256" key="5">
    <source>
        <dbReference type="ARBA" id="ARBA00023065"/>
    </source>
</evidence>
<feature type="transmembrane region" description="Helical" evidence="10">
    <location>
        <begin position="155"/>
        <end position="172"/>
    </location>
</feature>
<keyword evidence="6 10" id="KW-0472">Membrane</keyword>
<organism evidence="11 12">
    <name type="scientific">Ligilactobacillus ubinensis</name>
    <dbReference type="NCBI Taxonomy" id="2876789"/>
    <lineage>
        <taxon>Bacteria</taxon>
        <taxon>Bacillati</taxon>
        <taxon>Bacillota</taxon>
        <taxon>Bacilli</taxon>
        <taxon>Lactobacillales</taxon>
        <taxon>Lactobacillaceae</taxon>
        <taxon>Ligilactobacillus</taxon>
    </lineage>
</organism>
<feature type="transmembrane region" description="Helical" evidence="10">
    <location>
        <begin position="225"/>
        <end position="244"/>
    </location>
</feature>
<keyword evidence="12" id="KW-1185">Reference proteome</keyword>
<evidence type="ECO:0000256" key="8">
    <source>
        <dbReference type="ARBA" id="ARBA00023214"/>
    </source>
</evidence>
<accession>A0A9X2JLP9</accession>
<sequence>MKKVLEKENLVLLFSTLVLGIIVGISSLLLSLLLDVVERVFLSFQESASYPASLAVSPIHRVISVFIGGIIAAVIWWKIRPAKRSTTTIAQALDGQKMAPFQTIIHVMNQIFYVGTGGSVGRELAPREAGSMFAQGWTGFLKKWHLELTAENKKLLIAAAAGAGFAGVYSAPLTGMLFCVEILLKKVTKKTVIVSLTMSSIAMVIGTIVKGIGPYYIVGKQRFSFMILFAVIVVAPICGFIGAIFRKSFKWAEKNQTRDKKILWQLPIAGLLTGVIAAFFPQIMGNGRALAQLSIDTISYKILGVILLGAFLKAIITVITIKNGAAGGTLTPSISIGAVIGTIIGVIFHSFFISIPIWQFSLLGACSLLAASQQAPLMALMMIIEICHLNYSAILPLGVGVSLAIIVSKLALKDK</sequence>
<proteinExistence type="predicted"/>
<comment type="caution">
    <text evidence="11">The sequence shown here is derived from an EMBL/GenBank/DDBJ whole genome shotgun (WGS) entry which is preliminary data.</text>
</comment>
<evidence type="ECO:0000256" key="10">
    <source>
        <dbReference type="SAM" id="Phobius"/>
    </source>
</evidence>
<feature type="transmembrane region" description="Helical" evidence="10">
    <location>
        <begin position="264"/>
        <end position="281"/>
    </location>
</feature>
<dbReference type="PANTHER" id="PTHR43427">
    <property type="entry name" value="CHLORIDE CHANNEL PROTEIN CLC-E"/>
    <property type="match status" value="1"/>
</dbReference>
<evidence type="ECO:0000256" key="3">
    <source>
        <dbReference type="ARBA" id="ARBA00022692"/>
    </source>
</evidence>
<protein>
    <submittedName>
        <fullName evidence="11">Chloride channel protein</fullName>
    </submittedName>
</protein>
<dbReference type="InterPro" id="IPR001807">
    <property type="entry name" value="ClC"/>
</dbReference>
<dbReference type="Proteomes" id="UP001139006">
    <property type="component" value="Unassembled WGS sequence"/>
</dbReference>
<dbReference type="EMBL" id="JAIULA010000012">
    <property type="protein sequence ID" value="MCP0887129.1"/>
    <property type="molecule type" value="Genomic_DNA"/>
</dbReference>